<protein>
    <recommendedName>
        <fullName evidence="1">Peptidase C51 domain-containing protein</fullName>
    </recommendedName>
</protein>
<comment type="caution">
    <text evidence="2">The sequence shown here is derived from an EMBL/GenBank/DDBJ whole genome shotgun (WGS) entry which is preliminary data.</text>
</comment>
<reference evidence="2 3" key="1">
    <citation type="submission" date="2021-01" db="EMBL/GenBank/DDBJ databases">
        <title>Whole genome shotgun sequence of Planotetraspora mira NBRC 15435.</title>
        <authorList>
            <person name="Komaki H."/>
            <person name="Tamura T."/>
        </authorList>
    </citation>
    <scope>NUCLEOTIDE SEQUENCE [LARGE SCALE GENOMIC DNA]</scope>
    <source>
        <strain evidence="2 3">NBRC 15435</strain>
    </source>
</reference>
<feature type="domain" description="Peptidase C51" evidence="1">
    <location>
        <begin position="39"/>
        <end position="132"/>
    </location>
</feature>
<name>A0A8J3TWI6_9ACTN</name>
<accession>A0A8J3TWI6</accession>
<evidence type="ECO:0000259" key="1">
    <source>
        <dbReference type="Pfam" id="PF05257"/>
    </source>
</evidence>
<dbReference type="AlphaFoldDB" id="A0A8J3TWI6"/>
<dbReference type="EMBL" id="BOOO01000009">
    <property type="protein sequence ID" value="GII28470.1"/>
    <property type="molecule type" value="Genomic_DNA"/>
</dbReference>
<organism evidence="2 3">
    <name type="scientific">Planotetraspora mira</name>
    <dbReference type="NCBI Taxonomy" id="58121"/>
    <lineage>
        <taxon>Bacteria</taxon>
        <taxon>Bacillati</taxon>
        <taxon>Actinomycetota</taxon>
        <taxon>Actinomycetes</taxon>
        <taxon>Streptosporangiales</taxon>
        <taxon>Streptosporangiaceae</taxon>
        <taxon>Planotetraspora</taxon>
    </lineage>
</organism>
<dbReference type="Proteomes" id="UP000650628">
    <property type="component" value="Unassembled WGS sequence"/>
</dbReference>
<keyword evidence="3" id="KW-1185">Reference proteome</keyword>
<dbReference type="InterPro" id="IPR007921">
    <property type="entry name" value="CHAP_dom"/>
</dbReference>
<gene>
    <name evidence="2" type="ORF">Pmi06nite_19120</name>
</gene>
<evidence type="ECO:0000313" key="3">
    <source>
        <dbReference type="Proteomes" id="UP000650628"/>
    </source>
</evidence>
<proteinExistence type="predicted"/>
<sequence length="303" mass="32926">MSVQSMLAAARDSLGLAGRPNYITRDYAKRHGDEFLKAAWCDQAVTYWARKSGNAAAVLPEGDRAYTVWHAQDGQKLGRWFKGTVANVRAHAKPGAIVFFDWEGRDAVGGVDHVGVVERNLGDGRVQTIEANTGDACKRRVRAAPVIAGFWNPDYSVEEDDVPEVVSLGAGADQQVAANGEIVVRWGTEYVDDPKAHGDGEVAVLASGERWCLCDALVRIGGLQPGDELDVSWARYDRAGKKFLDDAWRLTCHAGPDGRIEVSVGGQFALDADNQLRLRIINASPRVAVVEKATMAKVSLFKH</sequence>
<dbReference type="Pfam" id="PF05257">
    <property type="entry name" value="CHAP"/>
    <property type="match status" value="1"/>
</dbReference>
<dbReference type="RefSeq" id="WP_239113780.1">
    <property type="nucleotide sequence ID" value="NZ_BOOO01000009.1"/>
</dbReference>
<evidence type="ECO:0000313" key="2">
    <source>
        <dbReference type="EMBL" id="GII28470.1"/>
    </source>
</evidence>